<dbReference type="PROSITE" id="PS51257">
    <property type="entry name" value="PROKAR_LIPOPROTEIN"/>
    <property type="match status" value="1"/>
</dbReference>
<dbReference type="GO" id="GO:0009279">
    <property type="term" value="C:cell outer membrane"/>
    <property type="evidence" value="ECO:0007669"/>
    <property type="project" value="UniProtKB-SubCell"/>
</dbReference>
<evidence type="ECO:0000313" key="6">
    <source>
        <dbReference type="EMBL" id="OIR08413.1"/>
    </source>
</evidence>
<evidence type="ECO:0000256" key="2">
    <source>
        <dbReference type="ARBA" id="ARBA00022729"/>
    </source>
</evidence>
<dbReference type="InterPro" id="IPR012944">
    <property type="entry name" value="SusD_RagB_dom"/>
</dbReference>
<evidence type="ECO:0000256" key="4">
    <source>
        <dbReference type="ARBA" id="ARBA00023237"/>
    </source>
</evidence>
<gene>
    <name evidence="6" type="primary">susD_5</name>
    <name evidence="6" type="ORF">GALL_95810</name>
</gene>
<dbReference type="Gene3D" id="1.25.40.390">
    <property type="match status" value="1"/>
</dbReference>
<keyword evidence="4" id="KW-0998">Cell outer membrane</keyword>
<evidence type="ECO:0000256" key="1">
    <source>
        <dbReference type="ARBA" id="ARBA00004442"/>
    </source>
</evidence>
<comment type="subcellular location">
    <subcellularLocation>
        <location evidence="1">Cell outer membrane</location>
    </subcellularLocation>
</comment>
<keyword evidence="2" id="KW-0732">Signal</keyword>
<name>A0A1J5SWL5_9ZZZZ</name>
<protein>
    <submittedName>
        <fullName evidence="6">Starch-binding protein SusD</fullName>
    </submittedName>
</protein>
<dbReference type="AlphaFoldDB" id="A0A1J5SWL5"/>
<organism evidence="6">
    <name type="scientific">mine drainage metagenome</name>
    <dbReference type="NCBI Taxonomy" id="410659"/>
    <lineage>
        <taxon>unclassified sequences</taxon>
        <taxon>metagenomes</taxon>
        <taxon>ecological metagenomes</taxon>
    </lineage>
</organism>
<evidence type="ECO:0000256" key="3">
    <source>
        <dbReference type="ARBA" id="ARBA00023136"/>
    </source>
</evidence>
<comment type="caution">
    <text evidence="6">The sequence shown here is derived from an EMBL/GenBank/DDBJ whole genome shotgun (WGS) entry which is preliminary data.</text>
</comment>
<keyword evidence="3" id="KW-0472">Membrane</keyword>
<dbReference type="EMBL" id="MLJW01000032">
    <property type="protein sequence ID" value="OIR08413.1"/>
    <property type="molecule type" value="Genomic_DNA"/>
</dbReference>
<reference evidence="6" key="1">
    <citation type="submission" date="2016-10" db="EMBL/GenBank/DDBJ databases">
        <title>Sequence of Gallionella enrichment culture.</title>
        <authorList>
            <person name="Poehlein A."/>
            <person name="Muehling M."/>
            <person name="Daniel R."/>
        </authorList>
    </citation>
    <scope>NUCLEOTIDE SEQUENCE</scope>
</reference>
<dbReference type="InterPro" id="IPR011990">
    <property type="entry name" value="TPR-like_helical_dom_sf"/>
</dbReference>
<dbReference type="SUPFAM" id="SSF48452">
    <property type="entry name" value="TPR-like"/>
    <property type="match status" value="1"/>
</dbReference>
<accession>A0A1J5SWL5</accession>
<evidence type="ECO:0000259" key="5">
    <source>
        <dbReference type="Pfam" id="PF07980"/>
    </source>
</evidence>
<dbReference type="Pfam" id="PF07980">
    <property type="entry name" value="SusD_RagB"/>
    <property type="match status" value="1"/>
</dbReference>
<sequence>MKTIKTNHLFIPLLALLTSIGMSSCSKLDETVYGTMSIAPPSNGAQSPGSLGGVYNQLNGLATDQGDWFGMNEHSTDELLGPTRGTDWDDFGTWRRLHLHTWDGTHNQVVNTWNILNGAVFQATLLAETASGQTKAEAQFLRALFATYEIDLYGQLPYRAAADGPDKIPAVKSRVDATAFILSDLDAAIAALPSYTKATRNKATKEAAEFLEARVYLNKAVYTNDPTKPAGPFTFAAADMNKVISLCDAIASNSALAISPNYFDNFKWDNGSASSEIIFSRENSDGINVVWLTCMGNHYNQAPSGWNGFTTLSDFYNSFEPNDTRRGGALAGYTATVGSTAGFQIGQIQGPQGGTMGNPIVNLKDRSGNPLIFTPDVSLFFSTESKGIRTNKYPLDPATIGGGGWSSGNDFVFFRFADARLMKAEAILRGGTPTGGESALSIVNGIRAIRGASALTSLDLPTLLAERGRELYLEAVRRDDMIRFGVFNAPVGERPTASDPSRCVYPIPTVALSSNPNLKQNFGY</sequence>
<proteinExistence type="predicted"/>
<feature type="domain" description="RagB/SusD" evidence="5">
    <location>
        <begin position="310"/>
        <end position="524"/>
    </location>
</feature>